<keyword evidence="2" id="KW-0539">Nucleus</keyword>
<reference evidence="5" key="1">
    <citation type="submission" date="2022-11" db="UniProtKB">
        <authorList>
            <consortium name="WormBaseParasite"/>
        </authorList>
    </citation>
    <scope>IDENTIFICATION</scope>
</reference>
<evidence type="ECO:0000313" key="4">
    <source>
        <dbReference type="Proteomes" id="UP000887540"/>
    </source>
</evidence>
<evidence type="ECO:0000259" key="3">
    <source>
        <dbReference type="Pfam" id="PF07967"/>
    </source>
</evidence>
<dbReference type="PANTHER" id="PTHR15835">
    <property type="entry name" value="NUCLEAR-INTERACTING PARTNER OF ALK"/>
    <property type="match status" value="1"/>
</dbReference>
<dbReference type="AlphaFoldDB" id="A0A914D077"/>
<protein>
    <submittedName>
        <fullName evidence="5">C3HC-type domain-containing protein</fullName>
    </submittedName>
</protein>
<comment type="subcellular location">
    <subcellularLocation>
        <location evidence="1">Nucleus</location>
    </subcellularLocation>
</comment>
<dbReference type="Proteomes" id="UP000887540">
    <property type="component" value="Unplaced"/>
</dbReference>
<feature type="domain" description="C3HC-type" evidence="3">
    <location>
        <begin position="2"/>
        <end position="107"/>
    </location>
</feature>
<dbReference type="PANTHER" id="PTHR15835:SF6">
    <property type="entry name" value="ZINC FINGER C3HC-TYPE PROTEIN 1"/>
    <property type="match status" value="1"/>
</dbReference>
<name>A0A914D077_9BILA</name>
<organism evidence="4 5">
    <name type="scientific">Acrobeloides nanus</name>
    <dbReference type="NCBI Taxonomy" id="290746"/>
    <lineage>
        <taxon>Eukaryota</taxon>
        <taxon>Metazoa</taxon>
        <taxon>Ecdysozoa</taxon>
        <taxon>Nematoda</taxon>
        <taxon>Chromadorea</taxon>
        <taxon>Rhabditida</taxon>
        <taxon>Tylenchina</taxon>
        <taxon>Cephalobomorpha</taxon>
        <taxon>Cephaloboidea</taxon>
        <taxon>Cephalobidae</taxon>
        <taxon>Acrobeloides</taxon>
    </lineage>
</organism>
<evidence type="ECO:0000256" key="2">
    <source>
        <dbReference type="ARBA" id="ARBA00023242"/>
    </source>
</evidence>
<accession>A0A914D077</accession>
<dbReference type="WBParaSite" id="ACRNAN_scaffold17.g27613.t1">
    <property type="protein sequence ID" value="ACRNAN_scaffold17.g27613.t1"/>
    <property type="gene ID" value="ACRNAN_scaffold17.g27613"/>
</dbReference>
<sequence>MDRLQSRLATFTVLKWKGKLHDLSPLKCAQYGWICRDSDFLQCDECKKFLCVSIPPLSKISIQVYNSCIRNCIRQLTEAHDIACSWRFAEASNFSFSYDILERFKELSSYEVKAPLVEPSKLDISVEQFEAEHYWYCPIADKTQPLWKELYHQQIETKEVNKSIAVKLAVIKSTLFDALADKVE</sequence>
<dbReference type="Pfam" id="PF07967">
    <property type="entry name" value="zf-C3HC"/>
    <property type="match status" value="1"/>
</dbReference>
<evidence type="ECO:0000256" key="1">
    <source>
        <dbReference type="ARBA" id="ARBA00004123"/>
    </source>
</evidence>
<keyword evidence="4" id="KW-1185">Reference proteome</keyword>
<dbReference type="InterPro" id="IPR012935">
    <property type="entry name" value="NuBaID_N"/>
</dbReference>
<dbReference type="GO" id="GO:0008270">
    <property type="term" value="F:zinc ion binding"/>
    <property type="evidence" value="ECO:0007669"/>
    <property type="project" value="InterPro"/>
</dbReference>
<dbReference type="GO" id="GO:0005634">
    <property type="term" value="C:nucleus"/>
    <property type="evidence" value="ECO:0007669"/>
    <property type="project" value="UniProtKB-SubCell"/>
</dbReference>
<evidence type="ECO:0000313" key="5">
    <source>
        <dbReference type="WBParaSite" id="ACRNAN_scaffold17.g27613.t1"/>
    </source>
</evidence>
<proteinExistence type="predicted"/>